<dbReference type="EMBL" id="BK015689">
    <property type="protein sequence ID" value="DAE20014.1"/>
    <property type="molecule type" value="Genomic_DNA"/>
</dbReference>
<name>A0A8S5QL78_9CAUD</name>
<proteinExistence type="predicted"/>
<evidence type="ECO:0000313" key="1">
    <source>
        <dbReference type="EMBL" id="DAE20014.1"/>
    </source>
</evidence>
<protein>
    <submittedName>
        <fullName evidence="1">Uncharacterized protein</fullName>
    </submittedName>
</protein>
<reference evidence="1" key="1">
    <citation type="journal article" date="2021" name="Proc. Natl. Acad. Sci. U.S.A.">
        <title>A Catalog of Tens of Thousands of Viruses from Human Metagenomes Reveals Hidden Associations with Chronic Diseases.</title>
        <authorList>
            <person name="Tisza M.J."/>
            <person name="Buck C.B."/>
        </authorList>
    </citation>
    <scope>NUCLEOTIDE SEQUENCE</scope>
    <source>
        <strain evidence="1">CtYsL76</strain>
    </source>
</reference>
<sequence length="258" mass="29928">MKKYYLQPMKQKNGTNFPFVKKVRYNDNGDSEMILSPDELNDPERDYFIPEDELIEVYSGRTFNLDDPYERNLWKCIETNPVIAPDRTAKDKYGNYLIDGTQERYGRADFYVEKEGEASKRRISRIQLVTKAYVFIENDSASGRLTKCKLLGKAMRNAPDTDVQDYLYSRAEKNPQEIIDLYTGSDQALKLLIIDAKDKKVITNQSGIWMFSETMLGATDEAIIMYLKNPENQNIYESIKNLTFPDMAIKKTAKEIKK</sequence>
<organism evidence="1">
    <name type="scientific">CrAss-like virus sp. ctYsL76</name>
    <dbReference type="NCBI Taxonomy" id="2826826"/>
    <lineage>
        <taxon>Viruses</taxon>
        <taxon>Duplodnaviria</taxon>
        <taxon>Heunggongvirae</taxon>
        <taxon>Uroviricota</taxon>
        <taxon>Caudoviricetes</taxon>
        <taxon>Crassvirales</taxon>
    </lineage>
</organism>
<accession>A0A8S5QL78</accession>